<dbReference type="GO" id="GO:0043531">
    <property type="term" value="F:ADP binding"/>
    <property type="evidence" value="ECO:0007669"/>
    <property type="project" value="InterPro"/>
</dbReference>
<dbReference type="PRINTS" id="PR00364">
    <property type="entry name" value="DISEASERSIST"/>
</dbReference>
<dbReference type="SMART" id="SM00382">
    <property type="entry name" value="AAA"/>
    <property type="match status" value="1"/>
</dbReference>
<keyword evidence="3" id="KW-1185">Reference proteome</keyword>
<gene>
    <name evidence="2" type="ORF">SAMN04489732_10444</name>
</gene>
<proteinExistence type="predicted"/>
<accession>A0A1H8VH73</accession>
<sequence>MSDQSAAPWTLPRQPLCVNRVAEIGETSDAQVRALADGRPVLLQLAGARGIGKTTLALHLAYRFARDYPDGGLFLDAHGSDPRGLVPAADLARQLLAQLGTPSAEIPGAPEDRLAAARGALARKRILLVIDDVKMVEQLDGLLGDVSQAAVVVTSRSKLDALTVRHQFARFDLPAFDLGATAELIEALGGGSPEVPPEVINGLWRKCSGLPLALAVGGGLIVSGEDDPRDFVESFVLADLESDGDVSVSAVFDAIYLDLTEEEKRDYRLLGLAPGPDFGLPLAAAVLGGADREVRRRLARLVRKYLLEDRGAGRYRFHQLFREHAEGLAWEKAPDEAQDAVERATVWLAGRAVALDRGYAARPVPVGAEALYAAAEPAPGGMAAVAGEFGVEWESLVAGARGCADLGKPELAAIVPTALYSFAYQTRRSGALIDLYRRALDFAATAPVEWQLNRDLAGLHEQLGDGEEVLRFARAAADSGYGPGKASALEWLGLGNEQLSRFAEARTCLREALAAVPLMADPAQEERAAALLRMHSGRVAFKEGLLDEAVPEITRAGEYFAGQDKDTPNLARCEKLLGDIDRGKGDTRGAEAHWRTASALFERVAMPDSAAEVLEALAALAEAEGRASGH</sequence>
<dbReference type="Proteomes" id="UP000198582">
    <property type="component" value="Unassembled WGS sequence"/>
</dbReference>
<evidence type="ECO:0000259" key="1">
    <source>
        <dbReference type="SMART" id="SM00382"/>
    </source>
</evidence>
<dbReference type="Gene3D" id="3.40.50.300">
    <property type="entry name" value="P-loop containing nucleotide triphosphate hydrolases"/>
    <property type="match status" value="1"/>
</dbReference>
<name>A0A1H8VH73_9PSEU</name>
<reference evidence="2 3" key="1">
    <citation type="submission" date="2016-10" db="EMBL/GenBank/DDBJ databases">
        <authorList>
            <person name="de Groot N.N."/>
        </authorList>
    </citation>
    <scope>NUCLEOTIDE SEQUENCE [LARGE SCALE GENOMIC DNA]</scope>
    <source>
        <strain evidence="2 3">DSM 44993</strain>
    </source>
</reference>
<dbReference type="EMBL" id="FOEF01000004">
    <property type="protein sequence ID" value="SEP14640.1"/>
    <property type="molecule type" value="Genomic_DNA"/>
</dbReference>
<dbReference type="OrthoDB" id="8550139at2"/>
<dbReference type="InterPro" id="IPR027417">
    <property type="entry name" value="P-loop_NTPase"/>
</dbReference>
<feature type="domain" description="AAA+ ATPase" evidence="1">
    <location>
        <begin position="39"/>
        <end position="179"/>
    </location>
</feature>
<dbReference type="PANTHER" id="PTHR47691">
    <property type="entry name" value="REGULATOR-RELATED"/>
    <property type="match status" value="1"/>
</dbReference>
<dbReference type="STRING" id="394193.SAMN04489732_10444"/>
<dbReference type="SUPFAM" id="SSF48452">
    <property type="entry name" value="TPR-like"/>
    <property type="match status" value="1"/>
</dbReference>
<protein>
    <submittedName>
        <fullName evidence="2">NB-ARC domain-containing protein</fullName>
    </submittedName>
</protein>
<dbReference type="RefSeq" id="WP_091616466.1">
    <property type="nucleotide sequence ID" value="NZ_FOEF01000004.1"/>
</dbReference>
<organism evidence="2 3">
    <name type="scientific">Amycolatopsis saalfeldensis</name>
    <dbReference type="NCBI Taxonomy" id="394193"/>
    <lineage>
        <taxon>Bacteria</taxon>
        <taxon>Bacillati</taxon>
        <taxon>Actinomycetota</taxon>
        <taxon>Actinomycetes</taxon>
        <taxon>Pseudonocardiales</taxon>
        <taxon>Pseudonocardiaceae</taxon>
        <taxon>Amycolatopsis</taxon>
    </lineage>
</organism>
<dbReference type="PANTHER" id="PTHR47691:SF3">
    <property type="entry name" value="HTH-TYPE TRANSCRIPTIONAL REGULATOR RV0890C-RELATED"/>
    <property type="match status" value="1"/>
</dbReference>
<evidence type="ECO:0000313" key="3">
    <source>
        <dbReference type="Proteomes" id="UP000198582"/>
    </source>
</evidence>
<dbReference type="Gene3D" id="1.25.40.10">
    <property type="entry name" value="Tetratricopeptide repeat domain"/>
    <property type="match status" value="1"/>
</dbReference>
<dbReference type="SUPFAM" id="SSF52540">
    <property type="entry name" value="P-loop containing nucleoside triphosphate hydrolases"/>
    <property type="match status" value="1"/>
</dbReference>
<evidence type="ECO:0000313" key="2">
    <source>
        <dbReference type="EMBL" id="SEP14640.1"/>
    </source>
</evidence>
<dbReference type="AlphaFoldDB" id="A0A1H8VH73"/>
<dbReference type="InterPro" id="IPR011990">
    <property type="entry name" value="TPR-like_helical_dom_sf"/>
</dbReference>
<dbReference type="InterPro" id="IPR003593">
    <property type="entry name" value="AAA+_ATPase"/>
</dbReference>